<evidence type="ECO:0000313" key="5">
    <source>
        <dbReference type="Proteomes" id="UP000003571"/>
    </source>
</evidence>
<dbReference type="EMBL" id="AGRW01000044">
    <property type="protein sequence ID" value="EIC01969.1"/>
    <property type="molecule type" value="Genomic_DNA"/>
</dbReference>
<dbReference type="eggNOG" id="COG1739">
    <property type="taxonomic scope" value="Bacteria"/>
</dbReference>
<dbReference type="GO" id="GO:0005737">
    <property type="term" value="C:cytoplasm"/>
    <property type="evidence" value="ECO:0007669"/>
    <property type="project" value="TreeGrafter"/>
</dbReference>
<dbReference type="Pfam" id="PF01205">
    <property type="entry name" value="Impact_N"/>
    <property type="match status" value="1"/>
</dbReference>
<name>H7EK82_9SPIR</name>
<evidence type="ECO:0000259" key="3">
    <source>
        <dbReference type="Pfam" id="PF09186"/>
    </source>
</evidence>
<sequence>MRVPLGQSSFEQIIKGSRFLSESFPVSSQQEVREILKSQKQKYADATHVCHAFICGKKAEIMGMSDDGEPGGTAGRPMLDILKGSGCTNILITVTRWFGGTLLGTGGLVHAYGDGARGVLNATETEELVEKQAFEISCDYQQYNVVKKALEEFTVSAMSEEFGENVRVGASVPLSEFPRLASSVFDRTNGKVAATPLGE</sequence>
<evidence type="ECO:0000259" key="2">
    <source>
        <dbReference type="Pfam" id="PF01205"/>
    </source>
</evidence>
<dbReference type="InterPro" id="IPR001498">
    <property type="entry name" value="Impact_N"/>
</dbReference>
<protein>
    <submittedName>
        <fullName evidence="4">Uncharacterized protein family UPF0029, Impact</fullName>
    </submittedName>
</protein>
<dbReference type="InterPro" id="IPR015269">
    <property type="entry name" value="UPF0029_Impact_C"/>
</dbReference>
<comment type="similarity">
    <text evidence="1">Belongs to the IMPACT family.</text>
</comment>
<dbReference type="InterPro" id="IPR015796">
    <property type="entry name" value="Impact_YigZ-like"/>
</dbReference>
<dbReference type="InterPro" id="IPR023582">
    <property type="entry name" value="Impact"/>
</dbReference>
<dbReference type="InterPro" id="IPR036956">
    <property type="entry name" value="Impact_N_sf"/>
</dbReference>
<dbReference type="STRING" id="907348.TresaDRAFT_1721"/>
<dbReference type="PANTHER" id="PTHR16301">
    <property type="entry name" value="IMPACT-RELATED"/>
    <property type="match status" value="1"/>
</dbReference>
<dbReference type="RefSeq" id="WP_002703913.1">
    <property type="nucleotide sequence ID" value="NZ_AGRW01000044.1"/>
</dbReference>
<dbReference type="InterPro" id="IPR035647">
    <property type="entry name" value="EFG_III/V"/>
</dbReference>
<dbReference type="PANTHER" id="PTHR16301:SF20">
    <property type="entry name" value="IMPACT FAMILY MEMBER YIGZ"/>
    <property type="match status" value="1"/>
</dbReference>
<keyword evidence="5" id="KW-1185">Reference proteome</keyword>
<proteinExistence type="inferred from homology"/>
<dbReference type="OrthoDB" id="9813771at2"/>
<dbReference type="PATRIC" id="fig|907348.3.peg.1292"/>
<accession>H7EK82</accession>
<evidence type="ECO:0000313" key="4">
    <source>
        <dbReference type="EMBL" id="EIC01969.1"/>
    </source>
</evidence>
<dbReference type="InterPro" id="IPR020568">
    <property type="entry name" value="Ribosomal_Su5_D2-typ_SF"/>
</dbReference>
<dbReference type="SUPFAM" id="SSF54980">
    <property type="entry name" value="EF-G C-terminal domain-like"/>
    <property type="match status" value="1"/>
</dbReference>
<dbReference type="Gene3D" id="3.30.230.30">
    <property type="entry name" value="Impact, N-terminal domain"/>
    <property type="match status" value="1"/>
</dbReference>
<reference evidence="4 5" key="1">
    <citation type="submission" date="2011-09" db="EMBL/GenBank/DDBJ databases">
        <title>The draft genome of Treponema saccharophilum DSM 2985.</title>
        <authorList>
            <consortium name="US DOE Joint Genome Institute (JGI-PGF)"/>
            <person name="Lucas S."/>
            <person name="Copeland A."/>
            <person name="Lapidus A."/>
            <person name="Glavina del Rio T."/>
            <person name="Dalin E."/>
            <person name="Tice H."/>
            <person name="Bruce D."/>
            <person name="Goodwin L."/>
            <person name="Pitluck S."/>
            <person name="Peters L."/>
            <person name="Kyrpides N."/>
            <person name="Mavromatis K."/>
            <person name="Ivanova N."/>
            <person name="Markowitz V."/>
            <person name="Cheng J.-F."/>
            <person name="Hugenholtz P."/>
            <person name="Woyke T."/>
            <person name="Wu D."/>
            <person name="Gronow S."/>
            <person name="Wellnitz S."/>
            <person name="Brambilla E."/>
            <person name="Klenk H.-P."/>
            <person name="Eisen J.A."/>
        </authorList>
    </citation>
    <scope>NUCLEOTIDE SEQUENCE [LARGE SCALE GENOMIC DNA]</scope>
    <source>
        <strain evidence="4 5">DSM 2985</strain>
    </source>
</reference>
<dbReference type="Gene3D" id="3.30.70.240">
    <property type="match status" value="1"/>
</dbReference>
<comment type="caution">
    <text evidence="4">The sequence shown here is derived from an EMBL/GenBank/DDBJ whole genome shotgun (WGS) entry which is preliminary data.</text>
</comment>
<dbReference type="NCBIfam" id="TIGR00257">
    <property type="entry name" value="IMPACT_YIGZ"/>
    <property type="match status" value="1"/>
</dbReference>
<dbReference type="Pfam" id="PF09186">
    <property type="entry name" value="DUF1949"/>
    <property type="match status" value="1"/>
</dbReference>
<dbReference type="AlphaFoldDB" id="H7EK82"/>
<dbReference type="SUPFAM" id="SSF54211">
    <property type="entry name" value="Ribosomal protein S5 domain 2-like"/>
    <property type="match status" value="1"/>
</dbReference>
<organism evidence="4 5">
    <name type="scientific">Treponema saccharophilum DSM 2985</name>
    <dbReference type="NCBI Taxonomy" id="907348"/>
    <lineage>
        <taxon>Bacteria</taxon>
        <taxon>Pseudomonadati</taxon>
        <taxon>Spirochaetota</taxon>
        <taxon>Spirochaetia</taxon>
        <taxon>Spirochaetales</taxon>
        <taxon>Treponemataceae</taxon>
        <taxon>Treponema</taxon>
    </lineage>
</organism>
<feature type="domain" description="Impact N-terminal" evidence="2">
    <location>
        <begin position="15"/>
        <end position="119"/>
    </location>
</feature>
<evidence type="ECO:0000256" key="1">
    <source>
        <dbReference type="ARBA" id="ARBA00007665"/>
    </source>
</evidence>
<dbReference type="GO" id="GO:0006446">
    <property type="term" value="P:regulation of translational initiation"/>
    <property type="evidence" value="ECO:0007669"/>
    <property type="project" value="TreeGrafter"/>
</dbReference>
<gene>
    <name evidence="4" type="ORF">TresaDRAFT_1721</name>
</gene>
<feature type="domain" description="UPF0029" evidence="3">
    <location>
        <begin position="136"/>
        <end position="191"/>
    </location>
</feature>
<dbReference type="Proteomes" id="UP000003571">
    <property type="component" value="Unassembled WGS sequence"/>
</dbReference>